<comment type="caution">
    <text evidence="3">The sequence shown here is derived from an EMBL/GenBank/DDBJ whole genome shotgun (WGS) entry which is preliminary data.</text>
</comment>
<dbReference type="AlphaFoldDB" id="A0A399EWB2"/>
<evidence type="ECO:0000313" key="4">
    <source>
        <dbReference type="Proteomes" id="UP000265341"/>
    </source>
</evidence>
<dbReference type="Pfam" id="PF22763">
    <property type="entry name" value="NrS1-1_pol-like_HBD"/>
    <property type="match status" value="1"/>
</dbReference>
<feature type="domain" description="NrS-1 polymerase-like HBD" evidence="2">
    <location>
        <begin position="232"/>
        <end position="289"/>
    </location>
</feature>
<name>A0A399EWB2_9DEIN</name>
<dbReference type="EMBL" id="QWLA01000007">
    <property type="protein sequence ID" value="RIH88844.1"/>
    <property type="molecule type" value="Genomic_DNA"/>
</dbReference>
<organism evidence="3 4">
    <name type="scientific">Calidithermus roseus</name>
    <dbReference type="NCBI Taxonomy" id="1644118"/>
    <lineage>
        <taxon>Bacteria</taxon>
        <taxon>Thermotogati</taxon>
        <taxon>Deinococcota</taxon>
        <taxon>Deinococci</taxon>
        <taxon>Thermales</taxon>
        <taxon>Thermaceae</taxon>
        <taxon>Calidithermus</taxon>
    </lineage>
</organism>
<accession>A0A399EWB2</accession>
<evidence type="ECO:0000256" key="1">
    <source>
        <dbReference type="SAM" id="MobiDB-lite"/>
    </source>
</evidence>
<reference evidence="3 4" key="1">
    <citation type="submission" date="2018-08" db="EMBL/GenBank/DDBJ databases">
        <title>Meiothermus roseus NBRC 110900 genome sequencing project.</title>
        <authorList>
            <person name="Da Costa M.S."/>
            <person name="Albuquerque L."/>
            <person name="Raposo P."/>
            <person name="Froufe H.J.C."/>
            <person name="Barroso C.S."/>
            <person name="Egas C."/>
        </authorList>
    </citation>
    <scope>NUCLEOTIDE SEQUENCE [LARGE SCALE GENOMIC DNA]</scope>
    <source>
        <strain evidence="3 4">NBRC 110900</strain>
    </source>
</reference>
<sequence length="788" mass="88175">MQHVEGLPQSLKPLPQWVVWRFETREGKQTKVPYRPHPARLIRASSSDPATWGTLEAALEALRAHRLEGLGFVFAKSGGIVGVDLDWKGYQGEGIPPEAQTIVDRLDSYTEWSPSRKGCHVLLLGKLPEGTPHRKQLAPGVELEVYDQGRYFTMSGWHWAGYPTDLEERQAALEALLAELFPPAPAPPTPLSTPHPTVGELSDFEILENLFRLVPKARNLWEGDTSAHENDHSRADWALSKHLMWITGNDQARADRLFRQSKLYRPKWDERHAADGRTYGQLTLSKAWAFNPYTPAGGRLSTSAPEVTPERVWPEPEPLDDLATPAPPPFDALELLPTPLGPWAEDTAARMNAPVEFTTTAALVAAAGVLGNRVLIAPDPEANPGWLEAPNLWGLLVGEPGTKKTPVMEAAFAPLHAIEGKLHRENQRRRTEWELERRNRKKGDPVTEGDLHPPAEEALLTHDITPEKLADLFEHNPYGLTTFQDELLGLIAAWERPEKAGERQFYLKLWNGLSSHTLRRIQRGSHYLPVCTLSLVGGAQPGPLRRYILEAARGWNNDGLLHRFQLTVYGELPPYQRVVRPPNSLKAEYAARLEGLASLARQLPGAPQVELGPELTRSVLTFDPEGQALYLQWLEQTARESRQPSTPTLKRSLLEKQAGLVPKLALLLHLVEGYPQPQSRVGGLAVARAIALANLYKAHTLNLWQEAIRPEVQGAVLLGRRILERVQTKAAFNYRRFSERDILRANWKGLTEPETVRRALGELEARGWIAREGSAWVPNPRLWEGNHA</sequence>
<proteinExistence type="predicted"/>
<evidence type="ECO:0000313" key="3">
    <source>
        <dbReference type="EMBL" id="RIH88844.1"/>
    </source>
</evidence>
<protein>
    <recommendedName>
        <fullName evidence="2">NrS-1 polymerase-like HBD domain-containing protein</fullName>
    </recommendedName>
</protein>
<dbReference type="Proteomes" id="UP000265341">
    <property type="component" value="Unassembled WGS sequence"/>
</dbReference>
<dbReference type="InterPro" id="IPR025048">
    <property type="entry name" value="DUF3987"/>
</dbReference>
<dbReference type="RefSeq" id="WP_182482656.1">
    <property type="nucleotide sequence ID" value="NZ_QWLA01000007.1"/>
</dbReference>
<dbReference type="Pfam" id="PF13148">
    <property type="entry name" value="DUF3987"/>
    <property type="match status" value="1"/>
</dbReference>
<feature type="region of interest" description="Disordered" evidence="1">
    <location>
        <begin position="426"/>
        <end position="460"/>
    </location>
</feature>
<feature type="compositionally biased region" description="Basic and acidic residues" evidence="1">
    <location>
        <begin position="426"/>
        <end position="455"/>
    </location>
</feature>
<keyword evidence="4" id="KW-1185">Reference proteome</keyword>
<gene>
    <name evidence="3" type="ORF">Mrose_00677</name>
</gene>
<evidence type="ECO:0000259" key="2">
    <source>
        <dbReference type="Pfam" id="PF22763"/>
    </source>
</evidence>
<dbReference type="InterPro" id="IPR054468">
    <property type="entry name" value="NrSPol-like_HBD"/>
</dbReference>